<feature type="domain" description="Ferritin-like diiron" evidence="7">
    <location>
        <begin position="89"/>
        <end position="247"/>
    </location>
</feature>
<name>A0AAE1LHV8_9NEOP</name>
<comment type="similarity">
    <text evidence="1 6">Belongs to the ferritin family.</text>
</comment>
<keyword evidence="9" id="KW-1185">Reference proteome</keyword>
<keyword evidence="6" id="KW-0560">Oxidoreductase</keyword>
<keyword evidence="3 5" id="KW-0479">Metal-binding</keyword>
<dbReference type="Proteomes" id="UP001219518">
    <property type="component" value="Unassembled WGS sequence"/>
</dbReference>
<reference evidence="8" key="1">
    <citation type="submission" date="2021-07" db="EMBL/GenBank/DDBJ databases">
        <authorList>
            <person name="Catto M.A."/>
            <person name="Jacobson A."/>
            <person name="Kennedy G."/>
            <person name="Labadie P."/>
            <person name="Hunt B.G."/>
            <person name="Srinivasan R."/>
        </authorList>
    </citation>
    <scope>NUCLEOTIDE SEQUENCE</scope>
    <source>
        <strain evidence="8">PL_HMW_Pooled</strain>
        <tissue evidence="8">Head</tissue>
    </source>
</reference>
<dbReference type="GO" id="GO:0006826">
    <property type="term" value="P:iron ion transport"/>
    <property type="evidence" value="ECO:0007669"/>
    <property type="project" value="InterPro"/>
</dbReference>
<dbReference type="InterPro" id="IPR009078">
    <property type="entry name" value="Ferritin-like_SF"/>
</dbReference>
<feature type="binding site" evidence="5">
    <location>
        <position position="229"/>
    </location>
    <ligand>
        <name>Fe cation</name>
        <dbReference type="ChEBI" id="CHEBI:24875"/>
        <label>1</label>
    </ligand>
</feature>
<evidence type="ECO:0000256" key="2">
    <source>
        <dbReference type="ARBA" id="ARBA00022434"/>
    </source>
</evidence>
<evidence type="ECO:0000256" key="4">
    <source>
        <dbReference type="ARBA" id="ARBA00023004"/>
    </source>
</evidence>
<keyword evidence="4 5" id="KW-0408">Iron</keyword>
<organism evidence="8 9">
    <name type="scientific">Frankliniella fusca</name>
    <dbReference type="NCBI Taxonomy" id="407009"/>
    <lineage>
        <taxon>Eukaryota</taxon>
        <taxon>Metazoa</taxon>
        <taxon>Ecdysozoa</taxon>
        <taxon>Arthropoda</taxon>
        <taxon>Hexapoda</taxon>
        <taxon>Insecta</taxon>
        <taxon>Pterygota</taxon>
        <taxon>Neoptera</taxon>
        <taxon>Paraneoptera</taxon>
        <taxon>Thysanoptera</taxon>
        <taxon>Terebrantia</taxon>
        <taxon>Thripoidea</taxon>
        <taxon>Thripidae</taxon>
        <taxon>Frankliniella</taxon>
    </lineage>
</organism>
<evidence type="ECO:0000313" key="8">
    <source>
        <dbReference type="EMBL" id="KAK3919294.1"/>
    </source>
</evidence>
<evidence type="ECO:0000256" key="1">
    <source>
        <dbReference type="ARBA" id="ARBA00007513"/>
    </source>
</evidence>
<dbReference type="InterPro" id="IPR008331">
    <property type="entry name" value="Ferritin_DPS_dom"/>
</dbReference>
<dbReference type="SUPFAM" id="SSF47240">
    <property type="entry name" value="Ferritin-like"/>
    <property type="match status" value="1"/>
</dbReference>
<dbReference type="AlphaFoldDB" id="A0AAE1LHV8"/>
<gene>
    <name evidence="8" type="ORF">KUF71_008443</name>
</gene>
<dbReference type="CDD" id="cd01056">
    <property type="entry name" value="Euk_Ferritin"/>
    <property type="match status" value="1"/>
</dbReference>
<evidence type="ECO:0000256" key="5">
    <source>
        <dbReference type="PIRSR" id="PIRSR601519-1"/>
    </source>
</evidence>
<dbReference type="Pfam" id="PF00210">
    <property type="entry name" value="Ferritin"/>
    <property type="match status" value="1"/>
</dbReference>
<dbReference type="InterPro" id="IPR001519">
    <property type="entry name" value="Ferritin"/>
</dbReference>
<dbReference type="GO" id="GO:0008198">
    <property type="term" value="F:ferrous iron binding"/>
    <property type="evidence" value="ECO:0007669"/>
    <property type="project" value="TreeGrafter"/>
</dbReference>
<dbReference type="GO" id="GO:0004322">
    <property type="term" value="F:ferroxidase activity"/>
    <property type="evidence" value="ECO:0007669"/>
    <property type="project" value="UniProtKB-EC"/>
</dbReference>
<sequence length="279" mass="30878">MESLYCIHAMVMYTLYADYFYVCSLGPRCSPQHFLTAVSRGRAVSVLEIGNMITTTTTTRPLRSSQLLAQAAPIRHASVDVRGDNPTRLQYPRQVEEAVNRQINSELSASYAYLAMASFFALPTVALRGLESHCWSMSRREHRDALRLAAYQTSRGAGVCLSEVAAPQPAAPHPHQQPPAAAEPEQALTASLELQRCLTENLLDLHELASGTGDPVTCDFIATRFLNKQVKRLEAAGRYLTQLRRLGASGQGLHDFDEWLARQDAAEGRLDRAPHDDQD</sequence>
<keyword evidence="2 6" id="KW-0409">Iron storage</keyword>
<feature type="binding site" evidence="5">
    <location>
        <position position="141"/>
    </location>
    <ligand>
        <name>Fe cation</name>
        <dbReference type="ChEBI" id="CHEBI:24875"/>
        <label>1</label>
    </ligand>
</feature>
<dbReference type="EC" id="1.16.3.1" evidence="6"/>
<dbReference type="InterPro" id="IPR012347">
    <property type="entry name" value="Ferritin-like"/>
</dbReference>
<proteinExistence type="inferred from homology"/>
<dbReference type="GO" id="GO:0006879">
    <property type="term" value="P:intracellular iron ion homeostasis"/>
    <property type="evidence" value="ECO:0007669"/>
    <property type="project" value="UniProtKB-KW"/>
</dbReference>
<protein>
    <recommendedName>
        <fullName evidence="6">Ferritin</fullName>
        <ecNumber evidence="6">1.16.3.1</ecNumber>
    </recommendedName>
</protein>
<dbReference type="PANTHER" id="PTHR11431">
    <property type="entry name" value="FERRITIN"/>
    <property type="match status" value="1"/>
</dbReference>
<evidence type="ECO:0000259" key="7">
    <source>
        <dbReference type="PROSITE" id="PS50905"/>
    </source>
</evidence>
<comment type="caution">
    <text evidence="8">The sequence shown here is derived from an EMBL/GenBank/DDBJ whole genome shotgun (WGS) entry which is preliminary data.</text>
</comment>
<evidence type="ECO:0000256" key="6">
    <source>
        <dbReference type="RuleBase" id="RU361145"/>
    </source>
</evidence>
<accession>A0AAE1LHV8</accession>
<comment type="function">
    <text evidence="6">Stores iron in a soluble, non-toxic, readily available form. Important for iron homeostasis. Iron is taken up in the ferrous form and deposited as ferric hydroxides after oxidation.</text>
</comment>
<feature type="binding site" evidence="5">
    <location>
        <position position="106"/>
    </location>
    <ligand>
        <name>Fe cation</name>
        <dbReference type="ChEBI" id="CHEBI:24875"/>
        <label>1</label>
    </ligand>
</feature>
<evidence type="ECO:0000256" key="3">
    <source>
        <dbReference type="ARBA" id="ARBA00022723"/>
    </source>
</evidence>
<reference evidence="8" key="2">
    <citation type="journal article" date="2023" name="BMC Genomics">
        <title>Pest status, molecular evolution, and epigenetic factors derived from the genome assembly of Frankliniella fusca, a thysanopteran phytovirus vector.</title>
        <authorList>
            <person name="Catto M.A."/>
            <person name="Labadie P.E."/>
            <person name="Jacobson A.L."/>
            <person name="Kennedy G.G."/>
            <person name="Srinivasan R."/>
            <person name="Hunt B.G."/>
        </authorList>
    </citation>
    <scope>NUCLEOTIDE SEQUENCE</scope>
    <source>
        <strain evidence="8">PL_HMW_Pooled</strain>
    </source>
</reference>
<dbReference type="InterPro" id="IPR009040">
    <property type="entry name" value="Ferritin-like_diiron"/>
</dbReference>
<evidence type="ECO:0000313" key="9">
    <source>
        <dbReference type="Proteomes" id="UP001219518"/>
    </source>
</evidence>
<dbReference type="EMBL" id="JAHWGI010000975">
    <property type="protein sequence ID" value="KAK3919294.1"/>
    <property type="molecule type" value="Genomic_DNA"/>
</dbReference>
<comment type="catalytic activity">
    <reaction evidence="6">
        <text>4 Fe(2+) + O2 + 4 H(+) = 4 Fe(3+) + 2 H2O</text>
        <dbReference type="Rhea" id="RHEA:11148"/>
        <dbReference type="ChEBI" id="CHEBI:15377"/>
        <dbReference type="ChEBI" id="CHEBI:15378"/>
        <dbReference type="ChEBI" id="CHEBI:15379"/>
        <dbReference type="ChEBI" id="CHEBI:29033"/>
        <dbReference type="ChEBI" id="CHEBI:29034"/>
        <dbReference type="EC" id="1.16.3.1"/>
    </reaction>
</comment>
<dbReference type="Gene3D" id="1.20.1260.10">
    <property type="match status" value="1"/>
</dbReference>
<dbReference type="PROSITE" id="PS50905">
    <property type="entry name" value="FERRITIN_LIKE"/>
    <property type="match status" value="1"/>
</dbReference>
<dbReference type="PANTHER" id="PTHR11431:SF75">
    <property type="entry name" value="FERRITIN"/>
    <property type="match status" value="1"/>
</dbReference>
<dbReference type="GO" id="GO:0005737">
    <property type="term" value="C:cytoplasm"/>
    <property type="evidence" value="ECO:0007669"/>
    <property type="project" value="TreeGrafter"/>
</dbReference>
<dbReference type="GO" id="GO:0008199">
    <property type="term" value="F:ferric iron binding"/>
    <property type="evidence" value="ECO:0007669"/>
    <property type="project" value="InterPro"/>
</dbReference>